<reference evidence="2" key="1">
    <citation type="journal article" date="2017" name="Nat. Ecol. Evol.">
        <title>Genome expansion and lineage-specific genetic innovations in the forest pathogenic fungi Armillaria.</title>
        <authorList>
            <person name="Sipos G."/>
            <person name="Prasanna A.N."/>
            <person name="Walter M.C."/>
            <person name="O'Connor E."/>
            <person name="Balint B."/>
            <person name="Krizsan K."/>
            <person name="Kiss B."/>
            <person name="Hess J."/>
            <person name="Varga T."/>
            <person name="Slot J."/>
            <person name="Riley R."/>
            <person name="Boka B."/>
            <person name="Rigling D."/>
            <person name="Barry K."/>
            <person name="Lee J."/>
            <person name="Mihaltcheva S."/>
            <person name="LaButti K."/>
            <person name="Lipzen A."/>
            <person name="Waldron R."/>
            <person name="Moloney N.M."/>
            <person name="Sperisen C."/>
            <person name="Kredics L."/>
            <person name="Vagvoelgyi C."/>
            <person name="Patrignani A."/>
            <person name="Fitzpatrick D."/>
            <person name="Nagy I."/>
            <person name="Doyle S."/>
            <person name="Anderson J.B."/>
            <person name="Grigoriev I.V."/>
            <person name="Gueldener U."/>
            <person name="Muensterkoetter M."/>
            <person name="Nagy L.G."/>
        </authorList>
    </citation>
    <scope>NUCLEOTIDE SEQUENCE [LARGE SCALE GENOMIC DNA]</scope>
    <source>
        <strain evidence="2">Ar21-2</strain>
    </source>
</reference>
<dbReference type="OMA" id="VSHYEDS"/>
<dbReference type="Proteomes" id="UP000217790">
    <property type="component" value="Unassembled WGS sequence"/>
</dbReference>
<dbReference type="InParanoid" id="A0A2H3CP89"/>
<gene>
    <name evidence="1" type="ORF">ARMGADRAFT_1088044</name>
</gene>
<name>A0A2H3CP89_ARMGA</name>
<evidence type="ECO:0000313" key="2">
    <source>
        <dbReference type="Proteomes" id="UP000217790"/>
    </source>
</evidence>
<sequence>MDGSILVIRRVLLHLPSIQNLIYFVTLVSHYEDSIPPTLSLSVLTSLTLWVDYTCHGKVKYCLSDLSLPCLCSFALKYVANVIQYPFAAESITDVLGTCSQSLRSFSLEKVLVRASCLIDILSVVPGLTRLELRDPVLGSFILYCPVSQTLATHIEANSMFLPDLEPVEFIWLREDTRCKLEKALMEMVETRRAYGKLKDVTIGRLNPYEEFGVDTNRRLAALKWQD</sequence>
<evidence type="ECO:0008006" key="3">
    <source>
        <dbReference type="Google" id="ProtNLM"/>
    </source>
</evidence>
<proteinExistence type="predicted"/>
<organism evidence="1 2">
    <name type="scientific">Armillaria gallica</name>
    <name type="common">Bulbous honey fungus</name>
    <name type="synonym">Armillaria bulbosa</name>
    <dbReference type="NCBI Taxonomy" id="47427"/>
    <lineage>
        <taxon>Eukaryota</taxon>
        <taxon>Fungi</taxon>
        <taxon>Dikarya</taxon>
        <taxon>Basidiomycota</taxon>
        <taxon>Agaricomycotina</taxon>
        <taxon>Agaricomycetes</taxon>
        <taxon>Agaricomycetidae</taxon>
        <taxon>Agaricales</taxon>
        <taxon>Marasmiineae</taxon>
        <taxon>Physalacriaceae</taxon>
        <taxon>Armillaria</taxon>
    </lineage>
</organism>
<evidence type="ECO:0000313" key="1">
    <source>
        <dbReference type="EMBL" id="PBK84889.1"/>
    </source>
</evidence>
<protein>
    <recommendedName>
        <fullName evidence="3">F-box domain-containing protein</fullName>
    </recommendedName>
</protein>
<dbReference type="OrthoDB" id="2965209at2759"/>
<dbReference type="EMBL" id="KZ293695">
    <property type="protein sequence ID" value="PBK84889.1"/>
    <property type="molecule type" value="Genomic_DNA"/>
</dbReference>
<accession>A0A2H3CP89</accession>
<dbReference type="AlphaFoldDB" id="A0A2H3CP89"/>
<keyword evidence="2" id="KW-1185">Reference proteome</keyword>